<organism evidence="2 3">
    <name type="scientific">Capnocytophaga cynodegmi</name>
    <dbReference type="NCBI Taxonomy" id="28189"/>
    <lineage>
        <taxon>Bacteria</taxon>
        <taxon>Pseudomonadati</taxon>
        <taxon>Bacteroidota</taxon>
        <taxon>Flavobacteriia</taxon>
        <taxon>Flavobacteriales</taxon>
        <taxon>Flavobacteriaceae</taxon>
        <taxon>Capnocytophaga</taxon>
    </lineage>
</organism>
<dbReference type="Gene3D" id="3.90.780.10">
    <property type="entry name" value="5'-Nucleotidase, C-terminal domain"/>
    <property type="match status" value="1"/>
</dbReference>
<dbReference type="PANTHER" id="PTHR11575">
    <property type="entry name" value="5'-NUCLEOTIDASE-RELATED"/>
    <property type="match status" value="1"/>
</dbReference>
<accession>A0A0B7H1X7</accession>
<protein>
    <submittedName>
        <fullName evidence="2">5'-nucleotidase protein</fullName>
    </submittedName>
</protein>
<dbReference type="InterPro" id="IPR006179">
    <property type="entry name" value="5_nucleotidase/apyrase"/>
</dbReference>
<dbReference type="Proteomes" id="UP000038055">
    <property type="component" value="Unassembled WGS sequence"/>
</dbReference>
<sequence>MKKLYLRMKYSFVVFVTISCFISCKPVKNNLISIQGENIEIGNDHKGKNDEIEKFILPYKKHVDKEIEAILTYNPEALVKEASQLNAPIGNLIADASFEIINPIYSERTGKNIDFVLLNWGGIRSDLPQGNVTLGSAYNLMPFENKLVVLEMKGEKINEMAQYLIKTKTPHPLSSHVKLHITKKGDIELFTINGKTIDTKATYVVATSDYLMHGGDKMIFFQNSVSVYETDYLIRNILVDYFKKVDAIQAKRDDRFILIEDK</sequence>
<evidence type="ECO:0000259" key="1">
    <source>
        <dbReference type="Pfam" id="PF02872"/>
    </source>
</evidence>
<dbReference type="GO" id="GO:0009166">
    <property type="term" value="P:nucleotide catabolic process"/>
    <property type="evidence" value="ECO:0007669"/>
    <property type="project" value="InterPro"/>
</dbReference>
<dbReference type="RefSeq" id="WP_041990991.1">
    <property type="nucleotide sequence ID" value="NZ_CDOD01000009.1"/>
</dbReference>
<evidence type="ECO:0000313" key="3">
    <source>
        <dbReference type="Proteomes" id="UP000038055"/>
    </source>
</evidence>
<dbReference type="PANTHER" id="PTHR11575:SF24">
    <property type="entry name" value="5'-NUCLEOTIDASE"/>
    <property type="match status" value="1"/>
</dbReference>
<keyword evidence="3" id="KW-1185">Reference proteome</keyword>
<dbReference type="Pfam" id="PF02872">
    <property type="entry name" value="5_nucleotid_C"/>
    <property type="match status" value="1"/>
</dbReference>
<dbReference type="STRING" id="28189.CCYN74_180013"/>
<reference evidence="3" key="1">
    <citation type="submission" date="2015-01" db="EMBL/GenBank/DDBJ databases">
        <authorList>
            <person name="MANFREDI Pablo"/>
        </authorList>
    </citation>
    <scope>NUCLEOTIDE SEQUENCE [LARGE SCALE GENOMIC DNA]</scope>
    <source>
        <strain evidence="3">Ccyn2B</strain>
    </source>
</reference>
<dbReference type="PROSITE" id="PS51257">
    <property type="entry name" value="PROKAR_LIPOPROTEIN"/>
    <property type="match status" value="1"/>
</dbReference>
<dbReference type="SUPFAM" id="SSF55816">
    <property type="entry name" value="5'-nucleotidase (syn. UDP-sugar hydrolase), C-terminal domain"/>
    <property type="match status" value="1"/>
</dbReference>
<evidence type="ECO:0000313" key="2">
    <source>
        <dbReference type="EMBL" id="CEN33576.1"/>
    </source>
</evidence>
<name>A0A0B7H1X7_9FLAO</name>
<dbReference type="EMBL" id="CDOD01000009">
    <property type="protein sequence ID" value="CEN33576.1"/>
    <property type="molecule type" value="Genomic_DNA"/>
</dbReference>
<dbReference type="AlphaFoldDB" id="A0A0B7H1X7"/>
<gene>
    <name evidence="2" type="ORF">CCYN2B_170052</name>
</gene>
<dbReference type="eggNOG" id="COG0737">
    <property type="taxonomic scope" value="Bacteria"/>
</dbReference>
<proteinExistence type="predicted"/>
<feature type="domain" description="5'-Nucleotidase C-terminal" evidence="1">
    <location>
        <begin position="85"/>
        <end position="220"/>
    </location>
</feature>
<dbReference type="InterPro" id="IPR008334">
    <property type="entry name" value="5'-Nucleotdase_C"/>
</dbReference>
<dbReference type="GO" id="GO:0016787">
    <property type="term" value="F:hydrolase activity"/>
    <property type="evidence" value="ECO:0007669"/>
    <property type="project" value="InterPro"/>
</dbReference>
<dbReference type="InterPro" id="IPR036907">
    <property type="entry name" value="5'-Nucleotdase_C_sf"/>
</dbReference>